<dbReference type="Proteomes" id="UP000448867">
    <property type="component" value="Unassembled WGS sequence"/>
</dbReference>
<evidence type="ECO:0000313" key="2">
    <source>
        <dbReference type="Proteomes" id="UP000448867"/>
    </source>
</evidence>
<keyword evidence="2" id="KW-1185">Reference proteome</keyword>
<gene>
    <name evidence="1" type="ORF">GJU40_02980</name>
</gene>
<accession>A0A7X2LYZ1</accession>
<reference evidence="1 2" key="1">
    <citation type="submission" date="2019-11" db="EMBL/GenBank/DDBJ databases">
        <title>Bacillus lacus genome.</title>
        <authorList>
            <person name="Allen C.J."/>
            <person name="Newman J.D."/>
        </authorList>
    </citation>
    <scope>NUCLEOTIDE SEQUENCE [LARGE SCALE GENOMIC DNA]</scope>
    <source>
        <strain evidence="1 2">KCTC 33946</strain>
    </source>
</reference>
<comment type="caution">
    <text evidence="1">The sequence shown here is derived from an EMBL/GenBank/DDBJ whole genome shotgun (WGS) entry which is preliminary data.</text>
</comment>
<sequence length="82" mass="9788">MNLIAMNCRLEHISQVEVQLRFFMKVTKEKGIPFTSKKTFPHEKYQTIRIRPDDFRTLKEYAFFNDMTMVDVISLAIESLKK</sequence>
<dbReference type="EMBL" id="WKKI01000003">
    <property type="protein sequence ID" value="MRX71134.1"/>
    <property type="molecule type" value="Genomic_DNA"/>
</dbReference>
<dbReference type="RefSeq" id="WP_170289311.1">
    <property type="nucleotide sequence ID" value="NZ_WKKI01000003.1"/>
</dbReference>
<proteinExistence type="predicted"/>
<evidence type="ECO:0000313" key="1">
    <source>
        <dbReference type="EMBL" id="MRX71134.1"/>
    </source>
</evidence>
<name>A0A7X2LYZ1_9BACI</name>
<organism evidence="1 2">
    <name type="scientific">Metabacillus lacus</name>
    <dbReference type="NCBI Taxonomy" id="1983721"/>
    <lineage>
        <taxon>Bacteria</taxon>
        <taxon>Bacillati</taxon>
        <taxon>Bacillota</taxon>
        <taxon>Bacilli</taxon>
        <taxon>Bacillales</taxon>
        <taxon>Bacillaceae</taxon>
        <taxon>Metabacillus</taxon>
    </lineage>
</organism>
<protein>
    <submittedName>
        <fullName evidence="1">Uncharacterized protein</fullName>
    </submittedName>
</protein>
<dbReference type="AlphaFoldDB" id="A0A7X2LYZ1"/>